<accession>A0A0V0RHH1</accession>
<dbReference type="OrthoDB" id="10480304at2759"/>
<name>A0A0V0RHH1_9BILA</name>
<sequence>TKFCKIHDANDRFQCSTAFCTYRSPPDVTRHFFASKRTTINVWKSVDEEIDIPRVLDHSVRISRFLDNVSNYFENLYKPSEFLADAEQHLSTCGRSETSYPSAGENYVRRQPCQEAPIDAADMVKRLIIPWCRKGRNITMYNFFTSIPLAEDLLAKT</sequence>
<dbReference type="Proteomes" id="UP000054630">
    <property type="component" value="Unassembled WGS sequence"/>
</dbReference>
<gene>
    <name evidence="1" type="ORF">T07_14889</name>
</gene>
<organism evidence="1 2">
    <name type="scientific">Trichinella nelsoni</name>
    <dbReference type="NCBI Taxonomy" id="6336"/>
    <lineage>
        <taxon>Eukaryota</taxon>
        <taxon>Metazoa</taxon>
        <taxon>Ecdysozoa</taxon>
        <taxon>Nematoda</taxon>
        <taxon>Enoplea</taxon>
        <taxon>Dorylaimia</taxon>
        <taxon>Trichinellida</taxon>
        <taxon>Trichinellidae</taxon>
        <taxon>Trichinella</taxon>
    </lineage>
</organism>
<dbReference type="AlphaFoldDB" id="A0A0V0RHH1"/>
<keyword evidence="2" id="KW-1185">Reference proteome</keyword>
<reference evidence="1 2" key="1">
    <citation type="submission" date="2015-01" db="EMBL/GenBank/DDBJ databases">
        <title>Evolution of Trichinella species and genotypes.</title>
        <authorList>
            <person name="Korhonen P.K."/>
            <person name="Edoardo P."/>
            <person name="Giuseppe L.R."/>
            <person name="Gasser R.B."/>
        </authorList>
    </citation>
    <scope>NUCLEOTIDE SEQUENCE [LARGE SCALE GENOMIC DNA]</scope>
    <source>
        <strain evidence="1">ISS37</strain>
    </source>
</reference>
<protein>
    <recommendedName>
        <fullName evidence="3">PiggyBac transposable element-derived protein domain-containing protein</fullName>
    </recommendedName>
</protein>
<evidence type="ECO:0008006" key="3">
    <source>
        <dbReference type="Google" id="ProtNLM"/>
    </source>
</evidence>
<dbReference type="EMBL" id="JYDL01000187">
    <property type="protein sequence ID" value="KRX13701.1"/>
    <property type="molecule type" value="Genomic_DNA"/>
</dbReference>
<evidence type="ECO:0000313" key="2">
    <source>
        <dbReference type="Proteomes" id="UP000054630"/>
    </source>
</evidence>
<comment type="caution">
    <text evidence="1">The sequence shown here is derived from an EMBL/GenBank/DDBJ whole genome shotgun (WGS) entry which is preliminary data.</text>
</comment>
<evidence type="ECO:0000313" key="1">
    <source>
        <dbReference type="EMBL" id="KRX13701.1"/>
    </source>
</evidence>
<feature type="non-terminal residue" evidence="1">
    <location>
        <position position="1"/>
    </location>
</feature>
<proteinExistence type="predicted"/>